<feature type="domain" description="YjiS-like" evidence="1">
    <location>
        <begin position="33"/>
        <end position="61"/>
    </location>
</feature>
<proteinExistence type="predicted"/>
<gene>
    <name evidence="2" type="ORF">GGR23_001441</name>
</gene>
<accession>A0A7W6J3T2</accession>
<evidence type="ECO:0000313" key="2">
    <source>
        <dbReference type="EMBL" id="MBB4064264.1"/>
    </source>
</evidence>
<dbReference type="InterPro" id="IPR009506">
    <property type="entry name" value="YjiS-like"/>
</dbReference>
<sequence length="87" mass="10034">MHVMDDTCAGAMPAVAGRPARLWTALVRSLRNRLHRKKVLRLDGMTDHELMDIGLTRLDIQDALRESRFFEDPSHRLASAARRRRRA</sequence>
<evidence type="ECO:0000313" key="3">
    <source>
        <dbReference type="Proteomes" id="UP000528286"/>
    </source>
</evidence>
<name>A0A7W6J3T2_9HYPH</name>
<dbReference type="EMBL" id="JACIEZ010000002">
    <property type="protein sequence ID" value="MBB4064264.1"/>
    <property type="molecule type" value="Genomic_DNA"/>
</dbReference>
<dbReference type="Proteomes" id="UP000528286">
    <property type="component" value="Unassembled WGS sequence"/>
</dbReference>
<dbReference type="RefSeq" id="WP_183365500.1">
    <property type="nucleotide sequence ID" value="NZ_JACIEZ010000002.1"/>
</dbReference>
<protein>
    <submittedName>
        <fullName evidence="2">Uncharacterized protein YjiS (DUF1127 family)</fullName>
    </submittedName>
</protein>
<comment type="caution">
    <text evidence="2">The sequence shown here is derived from an EMBL/GenBank/DDBJ whole genome shotgun (WGS) entry which is preliminary data.</text>
</comment>
<organism evidence="2 3">
    <name type="scientific">Gellertiella hungarica</name>
    <dbReference type="NCBI Taxonomy" id="1572859"/>
    <lineage>
        <taxon>Bacteria</taxon>
        <taxon>Pseudomonadati</taxon>
        <taxon>Pseudomonadota</taxon>
        <taxon>Alphaproteobacteria</taxon>
        <taxon>Hyphomicrobiales</taxon>
        <taxon>Rhizobiaceae</taxon>
        <taxon>Gellertiella</taxon>
    </lineage>
</organism>
<keyword evidence="3" id="KW-1185">Reference proteome</keyword>
<dbReference type="AlphaFoldDB" id="A0A7W6J3T2"/>
<reference evidence="2 3" key="1">
    <citation type="submission" date="2020-08" db="EMBL/GenBank/DDBJ databases">
        <title>Genomic Encyclopedia of Type Strains, Phase IV (KMG-IV): sequencing the most valuable type-strain genomes for metagenomic binning, comparative biology and taxonomic classification.</title>
        <authorList>
            <person name="Goeker M."/>
        </authorList>
    </citation>
    <scope>NUCLEOTIDE SEQUENCE [LARGE SCALE GENOMIC DNA]</scope>
    <source>
        <strain evidence="2 3">DSM 29853</strain>
    </source>
</reference>
<evidence type="ECO:0000259" key="1">
    <source>
        <dbReference type="Pfam" id="PF06568"/>
    </source>
</evidence>
<dbReference type="Pfam" id="PF06568">
    <property type="entry name" value="YjiS-like"/>
    <property type="match status" value="1"/>
</dbReference>